<sequence length="257" mass="28729">IITSQKRQDRTLLRKKPVPAYRYTLLQAYQRWLYQDYAYLWTQQTSATQRTYHSLGGRHHMTGFAYWMKIMLKTMPDRLGWWTLDATAGAIAHDRTPNLNHGTIVGATQEDGLIDGGLGFDGINNVVNIPGSASLYVETPITIEALAKPDNITSWGTIIGKRTGGISNFYFRFQFAEIQFHFANAGWNIWRTNTAPISALTWLHCVVTYDGIIDPIIYIDAVPRGAAWAGGARRPLLPDLNPAYLGRAPTGDPFAGI</sequence>
<proteinExistence type="predicted"/>
<gene>
    <name evidence="1" type="ORF">S03H2_53835</name>
</gene>
<evidence type="ECO:0008006" key="2">
    <source>
        <dbReference type="Google" id="ProtNLM"/>
    </source>
</evidence>
<feature type="non-terminal residue" evidence="1">
    <location>
        <position position="1"/>
    </location>
</feature>
<dbReference type="Gene3D" id="2.60.120.200">
    <property type="match status" value="1"/>
</dbReference>
<dbReference type="SUPFAM" id="SSF49899">
    <property type="entry name" value="Concanavalin A-like lectins/glucanases"/>
    <property type="match status" value="1"/>
</dbReference>
<name>X1I941_9ZZZZ</name>
<feature type="non-terminal residue" evidence="1">
    <location>
        <position position="257"/>
    </location>
</feature>
<comment type="caution">
    <text evidence="1">The sequence shown here is derived from an EMBL/GenBank/DDBJ whole genome shotgun (WGS) entry which is preliminary data.</text>
</comment>
<organism evidence="1">
    <name type="scientific">marine sediment metagenome</name>
    <dbReference type="NCBI Taxonomy" id="412755"/>
    <lineage>
        <taxon>unclassified sequences</taxon>
        <taxon>metagenomes</taxon>
        <taxon>ecological metagenomes</taxon>
    </lineage>
</organism>
<dbReference type="EMBL" id="BARU01034285">
    <property type="protein sequence ID" value="GAH62609.1"/>
    <property type="molecule type" value="Genomic_DNA"/>
</dbReference>
<accession>X1I941</accession>
<dbReference type="Pfam" id="PF13385">
    <property type="entry name" value="Laminin_G_3"/>
    <property type="match status" value="1"/>
</dbReference>
<dbReference type="InterPro" id="IPR013320">
    <property type="entry name" value="ConA-like_dom_sf"/>
</dbReference>
<reference evidence="1" key="1">
    <citation type="journal article" date="2014" name="Front. Microbiol.">
        <title>High frequency of phylogenetically diverse reductive dehalogenase-homologous genes in deep subseafloor sedimentary metagenomes.</title>
        <authorList>
            <person name="Kawai M."/>
            <person name="Futagami T."/>
            <person name="Toyoda A."/>
            <person name="Takaki Y."/>
            <person name="Nishi S."/>
            <person name="Hori S."/>
            <person name="Arai W."/>
            <person name="Tsubouchi T."/>
            <person name="Morono Y."/>
            <person name="Uchiyama I."/>
            <person name="Ito T."/>
            <person name="Fujiyama A."/>
            <person name="Inagaki F."/>
            <person name="Takami H."/>
        </authorList>
    </citation>
    <scope>NUCLEOTIDE SEQUENCE</scope>
    <source>
        <strain evidence="1">Expedition CK06-06</strain>
    </source>
</reference>
<evidence type="ECO:0000313" key="1">
    <source>
        <dbReference type="EMBL" id="GAH62609.1"/>
    </source>
</evidence>
<protein>
    <recommendedName>
        <fullName evidence="2">LamG domain-containing protein</fullName>
    </recommendedName>
</protein>
<dbReference type="AlphaFoldDB" id="X1I941"/>